<keyword evidence="5" id="KW-1185">Reference proteome</keyword>
<evidence type="ECO:0000256" key="1">
    <source>
        <dbReference type="SAM" id="MobiDB-lite"/>
    </source>
</evidence>
<reference evidence="2 5" key="3">
    <citation type="journal article" date="2017" name="Nat. Microbiol.">
        <title>Natural product diversity associated with the nematode symbionts Photorhabdus and Xenorhabdus.</title>
        <authorList>
            <person name="Tobias N.J."/>
            <person name="Wolff H."/>
            <person name="Djahanschiri B."/>
            <person name="Grundmann F."/>
            <person name="Kronenwerth M."/>
            <person name="Shi Y.M."/>
            <person name="Simonyi S."/>
            <person name="Grun P."/>
            <person name="Shapiro-Ilan D."/>
            <person name="Pidot S.J."/>
            <person name="Stinear T.P."/>
            <person name="Ebersberger I."/>
            <person name="Bode H.B."/>
        </authorList>
    </citation>
    <scope>NUCLEOTIDE SEQUENCE [LARGE SCALE GENOMIC DNA]</scope>
    <source>
        <strain evidence="2 5">DSM 16336</strain>
    </source>
</reference>
<dbReference type="Proteomes" id="UP000196435">
    <property type="component" value="Unassembled WGS sequence"/>
</dbReference>
<dbReference type="Proteomes" id="UP000224871">
    <property type="component" value="Unassembled WGS sequence"/>
</dbReference>
<reference evidence="4" key="2">
    <citation type="submission" date="2016-12" db="EMBL/GenBank/DDBJ databases">
        <authorList>
            <person name="Gaudriault S."/>
        </authorList>
    </citation>
    <scope>NUCLEOTIDE SEQUENCE [LARGE SCALE GENOMIC DNA]</scope>
    <source>
        <strain evidence="4">HGB1681 (deposited as PTA-6826 in the American Type Culture Collection)</strain>
    </source>
</reference>
<dbReference type="EMBL" id="FTLG01000237">
    <property type="protein sequence ID" value="SIP75075.1"/>
    <property type="molecule type" value="Genomic_DNA"/>
</dbReference>
<evidence type="ECO:0000313" key="5">
    <source>
        <dbReference type="Proteomes" id="UP000224871"/>
    </source>
</evidence>
<feature type="region of interest" description="Disordered" evidence="1">
    <location>
        <begin position="15"/>
        <end position="37"/>
    </location>
</feature>
<evidence type="ECO:0000313" key="3">
    <source>
        <dbReference type="EMBL" id="SIP75075.1"/>
    </source>
</evidence>
<sequence>MRHFGYNTYANWDRAQKQAENKAEQKEKAEAERREKAEETVLGFIDNSLSEEASEILEPIFKEHPAAWDIYVEALDKIVMISLKDKSIGRAA</sequence>
<dbReference type="EMBL" id="NIBU01000009">
    <property type="protein sequence ID" value="PHM37145.1"/>
    <property type="molecule type" value="Genomic_DNA"/>
</dbReference>
<gene>
    <name evidence="2" type="ORF">Xinn_01112</name>
    <name evidence="3" type="ORF">XIS1_900110</name>
</gene>
<dbReference type="OrthoDB" id="6449300at2"/>
<evidence type="ECO:0000313" key="4">
    <source>
        <dbReference type="Proteomes" id="UP000196435"/>
    </source>
</evidence>
<reference evidence="3" key="1">
    <citation type="submission" date="2016-12" db="EMBL/GenBank/DDBJ databases">
        <authorList>
            <person name="Song W.-J."/>
            <person name="Kurnit D.M."/>
        </authorList>
    </citation>
    <scope>NUCLEOTIDE SEQUENCE [LARGE SCALE GENOMIC DNA]</scope>
    <source>
        <strain evidence="3">HGB1681</strain>
    </source>
</reference>
<organism evidence="3 4">
    <name type="scientific">Xenorhabdus innexi</name>
    <dbReference type="NCBI Taxonomy" id="290109"/>
    <lineage>
        <taxon>Bacteria</taxon>
        <taxon>Pseudomonadati</taxon>
        <taxon>Pseudomonadota</taxon>
        <taxon>Gammaproteobacteria</taxon>
        <taxon>Enterobacterales</taxon>
        <taxon>Morganellaceae</taxon>
        <taxon>Xenorhabdus</taxon>
    </lineage>
</organism>
<accession>A0A1N6N1W2</accession>
<dbReference type="AlphaFoldDB" id="A0A1N6N1W2"/>
<dbReference type="RefSeq" id="WP_086954352.1">
    <property type="nucleotide sequence ID" value="NZ_CAWNQC010000292.1"/>
</dbReference>
<protein>
    <submittedName>
        <fullName evidence="3">Uncharacterized protein</fullName>
    </submittedName>
</protein>
<name>A0A1N6N1W2_9GAMM</name>
<proteinExistence type="predicted"/>
<evidence type="ECO:0000313" key="2">
    <source>
        <dbReference type="EMBL" id="PHM37145.1"/>
    </source>
</evidence>